<protein>
    <submittedName>
        <fullName evidence="2">Uncharacterized protein</fullName>
    </submittedName>
</protein>
<reference evidence="2" key="1">
    <citation type="submission" date="2022-12" db="EMBL/GenBank/DDBJ databases">
        <authorList>
            <person name="Alioto T."/>
            <person name="Alioto T."/>
            <person name="Gomez Garrido J."/>
        </authorList>
    </citation>
    <scope>NUCLEOTIDE SEQUENCE</scope>
</reference>
<sequence>MQPLPRGLICLLRELRSHPGKKEATERKRRAMAKPGQDDARNKAQKRAFSCS</sequence>
<dbReference type="AlphaFoldDB" id="A0AA35P2R8"/>
<feature type="region of interest" description="Disordered" evidence="1">
    <location>
        <begin position="15"/>
        <end position="52"/>
    </location>
</feature>
<organism evidence="2 3">
    <name type="scientific">Podarcis lilfordi</name>
    <name type="common">Lilford's wall lizard</name>
    <dbReference type="NCBI Taxonomy" id="74358"/>
    <lineage>
        <taxon>Eukaryota</taxon>
        <taxon>Metazoa</taxon>
        <taxon>Chordata</taxon>
        <taxon>Craniata</taxon>
        <taxon>Vertebrata</taxon>
        <taxon>Euteleostomi</taxon>
        <taxon>Lepidosauria</taxon>
        <taxon>Squamata</taxon>
        <taxon>Bifurcata</taxon>
        <taxon>Unidentata</taxon>
        <taxon>Episquamata</taxon>
        <taxon>Laterata</taxon>
        <taxon>Lacertibaenia</taxon>
        <taxon>Lacertidae</taxon>
        <taxon>Podarcis</taxon>
    </lineage>
</organism>
<name>A0AA35P2R8_9SAUR</name>
<evidence type="ECO:0000256" key="1">
    <source>
        <dbReference type="SAM" id="MobiDB-lite"/>
    </source>
</evidence>
<proteinExistence type="predicted"/>
<keyword evidence="3" id="KW-1185">Reference proteome</keyword>
<feature type="compositionally biased region" description="Basic and acidic residues" evidence="1">
    <location>
        <begin position="15"/>
        <end position="26"/>
    </location>
</feature>
<accession>A0AA35P2R8</accession>
<evidence type="ECO:0000313" key="2">
    <source>
        <dbReference type="EMBL" id="CAI5772809.1"/>
    </source>
</evidence>
<dbReference type="Proteomes" id="UP001178461">
    <property type="component" value="Chromosome 4"/>
</dbReference>
<dbReference type="EMBL" id="OX395129">
    <property type="protein sequence ID" value="CAI5772809.1"/>
    <property type="molecule type" value="Genomic_DNA"/>
</dbReference>
<gene>
    <name evidence="2" type="ORF">PODLI_1B034580</name>
</gene>
<evidence type="ECO:0000313" key="3">
    <source>
        <dbReference type="Proteomes" id="UP001178461"/>
    </source>
</evidence>